<comment type="caution">
    <text evidence="2">The sequence shown here is derived from an EMBL/GenBank/DDBJ whole genome shotgun (WGS) entry which is preliminary data.</text>
</comment>
<gene>
    <name evidence="2" type="ORF">SAMN06265374_0620</name>
</gene>
<evidence type="ECO:0000256" key="1">
    <source>
        <dbReference type="SAM" id="MobiDB-lite"/>
    </source>
</evidence>
<feature type="compositionally biased region" description="Basic residues" evidence="1">
    <location>
        <begin position="71"/>
        <end position="81"/>
    </location>
</feature>
<dbReference type="EMBL" id="FXTT01000001">
    <property type="protein sequence ID" value="SMP04376.1"/>
    <property type="molecule type" value="Genomic_DNA"/>
</dbReference>
<evidence type="ECO:0000313" key="2">
    <source>
        <dbReference type="EMBL" id="SMP04376.1"/>
    </source>
</evidence>
<protein>
    <submittedName>
        <fullName evidence="2">Uncharacterized protein</fullName>
    </submittedName>
</protein>
<proteinExistence type="predicted"/>
<organism evidence="2 3">
    <name type="scientific">Roseibium denhamense</name>
    <dbReference type="NCBI Taxonomy" id="76305"/>
    <lineage>
        <taxon>Bacteria</taxon>
        <taxon>Pseudomonadati</taxon>
        <taxon>Pseudomonadota</taxon>
        <taxon>Alphaproteobacteria</taxon>
        <taxon>Hyphomicrobiales</taxon>
        <taxon>Stappiaceae</taxon>
        <taxon>Roseibium</taxon>
    </lineage>
</organism>
<reference evidence="2 3" key="1">
    <citation type="submission" date="2017-05" db="EMBL/GenBank/DDBJ databases">
        <authorList>
            <person name="Varghese N."/>
            <person name="Submissions S."/>
        </authorList>
    </citation>
    <scope>NUCLEOTIDE SEQUENCE [LARGE SCALE GENOMIC DNA]</scope>
    <source>
        <strain evidence="2 3">DSM 15949</strain>
    </source>
</reference>
<accession>A0ABY1NAA6</accession>
<feature type="compositionally biased region" description="Polar residues" evidence="1">
    <location>
        <begin position="82"/>
        <end position="94"/>
    </location>
</feature>
<feature type="region of interest" description="Disordered" evidence="1">
    <location>
        <begin position="71"/>
        <end position="94"/>
    </location>
</feature>
<evidence type="ECO:0000313" key="3">
    <source>
        <dbReference type="Proteomes" id="UP001157914"/>
    </source>
</evidence>
<name>A0ABY1NAA6_9HYPH</name>
<keyword evidence="3" id="KW-1185">Reference proteome</keyword>
<dbReference type="Proteomes" id="UP001157914">
    <property type="component" value="Unassembled WGS sequence"/>
</dbReference>
<sequence length="94" mass="10484">MPDKVIRIRCVWGRAIAPHSVILGFGRARCASRHSVILWPDPLLSGLGFGVFASYYTPLCLLTETSSPLRRRGEKGAKSRNNKNLCSLTEQQWA</sequence>